<comment type="caution">
    <text evidence="1">The sequence shown here is derived from an EMBL/GenBank/DDBJ whole genome shotgun (WGS) entry which is preliminary data.</text>
</comment>
<evidence type="ECO:0000313" key="1">
    <source>
        <dbReference type="EMBL" id="VEL34967.1"/>
    </source>
</evidence>
<name>A0A448XEU5_9PLAT</name>
<accession>A0A448XEU5</accession>
<reference evidence="1" key="1">
    <citation type="submission" date="2018-11" db="EMBL/GenBank/DDBJ databases">
        <authorList>
            <consortium name="Pathogen Informatics"/>
        </authorList>
    </citation>
    <scope>NUCLEOTIDE SEQUENCE</scope>
</reference>
<keyword evidence="2" id="KW-1185">Reference proteome</keyword>
<organism evidence="1 2">
    <name type="scientific">Protopolystoma xenopodis</name>
    <dbReference type="NCBI Taxonomy" id="117903"/>
    <lineage>
        <taxon>Eukaryota</taxon>
        <taxon>Metazoa</taxon>
        <taxon>Spiralia</taxon>
        <taxon>Lophotrochozoa</taxon>
        <taxon>Platyhelminthes</taxon>
        <taxon>Monogenea</taxon>
        <taxon>Polyopisthocotylea</taxon>
        <taxon>Polystomatidea</taxon>
        <taxon>Polystomatidae</taxon>
        <taxon>Protopolystoma</taxon>
    </lineage>
</organism>
<dbReference type="EMBL" id="CAAALY010248780">
    <property type="protein sequence ID" value="VEL34967.1"/>
    <property type="molecule type" value="Genomic_DNA"/>
</dbReference>
<gene>
    <name evidence="1" type="ORF">PXEA_LOCUS28407</name>
</gene>
<dbReference type="Proteomes" id="UP000784294">
    <property type="component" value="Unassembled WGS sequence"/>
</dbReference>
<proteinExistence type="predicted"/>
<protein>
    <submittedName>
        <fullName evidence="1">Uncharacterized protein</fullName>
    </submittedName>
</protein>
<dbReference type="AlphaFoldDB" id="A0A448XEU5"/>
<sequence length="83" mass="9494">MKDFFVFTTQCTPISVCLDVSDNDLSNISADHVDRLSQAILFASRRAGAKWKDTIYALPFWQSRGRLQLEEAVTRLELRMVSL</sequence>
<evidence type="ECO:0000313" key="2">
    <source>
        <dbReference type="Proteomes" id="UP000784294"/>
    </source>
</evidence>